<feature type="compositionally biased region" description="Low complexity" evidence="5">
    <location>
        <begin position="513"/>
        <end position="525"/>
    </location>
</feature>
<feature type="DNA-binding region" description="HMG box" evidence="4">
    <location>
        <begin position="219"/>
        <end position="287"/>
    </location>
</feature>
<dbReference type="AlphaFoldDB" id="A0A836CRF1"/>
<dbReference type="InterPro" id="IPR009071">
    <property type="entry name" value="HMG_box_dom"/>
</dbReference>
<comment type="subcellular location">
    <subcellularLocation>
        <location evidence="1">Nucleus</location>
    </subcellularLocation>
</comment>
<feature type="compositionally biased region" description="Acidic residues" evidence="5">
    <location>
        <begin position="499"/>
        <end position="508"/>
    </location>
</feature>
<feature type="domain" description="HMG box" evidence="6">
    <location>
        <begin position="219"/>
        <end position="287"/>
    </location>
</feature>
<dbReference type="PANTHER" id="PTHR46318:SF1">
    <property type="entry name" value="UPSTREAM-BINDING FACTOR 1-LIKE PROTEIN 1-RELATED"/>
    <property type="match status" value="1"/>
</dbReference>
<dbReference type="CDD" id="cd22003">
    <property type="entry name" value="HMG-box_UBF1_rpt6-like"/>
    <property type="match status" value="1"/>
</dbReference>
<protein>
    <recommendedName>
        <fullName evidence="6">HMG box domain-containing protein</fullName>
    </recommendedName>
</protein>
<dbReference type="PANTHER" id="PTHR46318">
    <property type="entry name" value="UPSTREAM BINDING TRANSCRIPTION FACTOR"/>
    <property type="match status" value="1"/>
</dbReference>
<evidence type="ECO:0000256" key="4">
    <source>
        <dbReference type="PROSITE-ProRule" id="PRU00267"/>
    </source>
</evidence>
<dbReference type="GO" id="GO:0005634">
    <property type="term" value="C:nucleus"/>
    <property type="evidence" value="ECO:0007669"/>
    <property type="project" value="UniProtKB-SubCell"/>
</dbReference>
<feature type="region of interest" description="Disordered" evidence="5">
    <location>
        <begin position="426"/>
        <end position="456"/>
    </location>
</feature>
<feature type="compositionally biased region" description="Polar residues" evidence="5">
    <location>
        <begin position="442"/>
        <end position="451"/>
    </location>
</feature>
<feature type="DNA-binding region" description="HMG box" evidence="4">
    <location>
        <begin position="340"/>
        <end position="406"/>
    </location>
</feature>
<dbReference type="InterPro" id="IPR036910">
    <property type="entry name" value="HMG_box_dom_sf"/>
</dbReference>
<gene>
    <name evidence="7" type="ORF">JEQ12_010883</name>
</gene>
<dbReference type="GO" id="GO:0003677">
    <property type="term" value="F:DNA binding"/>
    <property type="evidence" value="ECO:0007669"/>
    <property type="project" value="UniProtKB-UniRule"/>
</dbReference>
<keyword evidence="2 4" id="KW-0238">DNA-binding</keyword>
<dbReference type="SMART" id="SM00398">
    <property type="entry name" value="HMG"/>
    <property type="match status" value="2"/>
</dbReference>
<evidence type="ECO:0000256" key="2">
    <source>
        <dbReference type="ARBA" id="ARBA00023125"/>
    </source>
</evidence>
<dbReference type="Proteomes" id="UP000664991">
    <property type="component" value="Chromosome 21"/>
</dbReference>
<dbReference type="SUPFAM" id="SSF47095">
    <property type="entry name" value="HMG-box"/>
    <property type="match status" value="2"/>
</dbReference>
<evidence type="ECO:0000313" key="7">
    <source>
        <dbReference type="EMBL" id="KAG5196197.1"/>
    </source>
</evidence>
<dbReference type="EMBL" id="JAEMGP010000021">
    <property type="protein sequence ID" value="KAG5196197.1"/>
    <property type="molecule type" value="Genomic_DNA"/>
</dbReference>
<evidence type="ECO:0000256" key="1">
    <source>
        <dbReference type="ARBA" id="ARBA00004123"/>
    </source>
</evidence>
<organism evidence="7 8">
    <name type="scientific">Ovis aries</name>
    <name type="common">Sheep</name>
    <dbReference type="NCBI Taxonomy" id="9940"/>
    <lineage>
        <taxon>Eukaryota</taxon>
        <taxon>Metazoa</taxon>
        <taxon>Chordata</taxon>
        <taxon>Craniata</taxon>
        <taxon>Vertebrata</taxon>
        <taxon>Euteleostomi</taxon>
        <taxon>Mammalia</taxon>
        <taxon>Eutheria</taxon>
        <taxon>Laurasiatheria</taxon>
        <taxon>Artiodactyla</taxon>
        <taxon>Ruminantia</taxon>
        <taxon>Pecora</taxon>
        <taxon>Bovidae</taxon>
        <taxon>Caprinae</taxon>
        <taxon>Ovis</taxon>
    </lineage>
</organism>
<evidence type="ECO:0000313" key="8">
    <source>
        <dbReference type="Proteomes" id="UP000664991"/>
    </source>
</evidence>
<feature type="region of interest" description="Disordered" evidence="5">
    <location>
        <begin position="468"/>
        <end position="525"/>
    </location>
</feature>
<keyword evidence="3 4" id="KW-0539">Nucleus</keyword>
<dbReference type="PROSITE" id="PS50118">
    <property type="entry name" value="HMG_BOX_2"/>
    <property type="match status" value="2"/>
</dbReference>
<proteinExistence type="predicted"/>
<dbReference type="InterPro" id="IPR051762">
    <property type="entry name" value="UBF1"/>
</dbReference>
<sequence length="525" mass="60890">MKWEKLLFLKKYPGSNVSKFRQSCSELAGLWTVLKVTAADPSREHRTPDWMGLIFEPALMKSNLQLSETEDHTQCRTSEITHLLNLESEEAEDSAEVSELRGSHKCPKDLEMAMPKCQDDWSKEDIVQLLESMEKSIPSSDGHMFKTAQSVMDWEKVAFKDFSGEMCKLKWLEVSHKVRKFRTLKELVLEAKENVSNPSKEHKKTQQNTRKHKKHAYLFKKSLTAYRHISQVMRPQYIQKHPKISNQQLTKVLSEEHRKVPEQLRVKHSQDLEKEKKDFREKVALFRAQHPDLVPNPEKSGVPQRSEMKVPEQFQENVQKVKSSRENNLPIKWKFHREPKKPPMNAYHKFHQDLWSSRELKVVPPRERMVEISRRWQRVPQDQKELYKKQAEELQTQYKVDLDLWLRTLSPEEYAAYREATCAKRKNMSMTGDPNPKIRRMSLQSASSGNLQGRLREDTVLQIAELVSSDTTGEHSPASWKSEENVEEPEGSHSSAPSSEDEDGDSEPEDRGSSSSSLGDSSDSD</sequence>
<evidence type="ECO:0000256" key="3">
    <source>
        <dbReference type="ARBA" id="ARBA00023242"/>
    </source>
</evidence>
<feature type="domain" description="HMG box" evidence="6">
    <location>
        <begin position="340"/>
        <end position="406"/>
    </location>
</feature>
<accession>A0A836CRF1</accession>
<dbReference type="Pfam" id="PF00505">
    <property type="entry name" value="HMG_box"/>
    <property type="match status" value="1"/>
</dbReference>
<evidence type="ECO:0000259" key="6">
    <source>
        <dbReference type="PROSITE" id="PS50118"/>
    </source>
</evidence>
<comment type="caution">
    <text evidence="7">The sequence shown here is derived from an EMBL/GenBank/DDBJ whole genome shotgun (WGS) entry which is preliminary data.</text>
</comment>
<dbReference type="Gene3D" id="1.10.30.10">
    <property type="entry name" value="High mobility group box domain"/>
    <property type="match status" value="2"/>
</dbReference>
<evidence type="ECO:0000256" key="5">
    <source>
        <dbReference type="SAM" id="MobiDB-lite"/>
    </source>
</evidence>
<name>A0A836CRF1_SHEEP</name>
<reference evidence="7 8" key="1">
    <citation type="submission" date="2020-12" db="EMBL/GenBank/DDBJ databases">
        <title>De novo assembly of Tibetan sheep genome.</title>
        <authorList>
            <person name="Li X."/>
        </authorList>
    </citation>
    <scope>NUCLEOTIDE SEQUENCE [LARGE SCALE GENOMIC DNA]</scope>
    <source>
        <tissue evidence="7">Heart</tissue>
    </source>
</reference>
<dbReference type="Pfam" id="PF09011">
    <property type="entry name" value="HMG_box_2"/>
    <property type="match status" value="1"/>
</dbReference>